<keyword evidence="3" id="KW-1185">Reference proteome</keyword>
<evidence type="ECO:0000313" key="2">
    <source>
        <dbReference type="EMBL" id="KAF6825044.1"/>
    </source>
</evidence>
<evidence type="ECO:0000256" key="1">
    <source>
        <dbReference type="SAM" id="Phobius"/>
    </source>
</evidence>
<dbReference type="EMBL" id="WIGO01000181">
    <property type="protein sequence ID" value="KAF6825044.1"/>
    <property type="molecule type" value="Genomic_DNA"/>
</dbReference>
<keyword evidence="1" id="KW-0812">Transmembrane</keyword>
<dbReference type="Proteomes" id="UP000654918">
    <property type="component" value="Unassembled WGS sequence"/>
</dbReference>
<keyword evidence="1" id="KW-1133">Transmembrane helix</keyword>
<comment type="caution">
    <text evidence="2">The sequence shown here is derived from an EMBL/GenBank/DDBJ whole genome shotgun (WGS) entry which is preliminary data.</text>
</comment>
<sequence length="489" mass="53635">MLKTFHSGHGFTSDGVAFVVGHHLYIDGGMLDGRYIGDGSKPFVQSDTTYTIDLSKSWKPESVQIGRIRKNAPTTERQVYFFDASSSTVYGWGGLIGKNPPPSETRLQKFIAEDGGGSWSIETESESEYKGLSQIRRSHGGAVANTPQSSFYFGGVSEEILNIKANTNLPGYSQFDFKSQQKSWVQHDDSPYSSSRTIYAATAHYVPNFGPNGLIILIGGAEYDSGRGEVQNLSLEMMWFLDPITHKCFVFGGNDLDVVPYDDVWVLSLPGFFWTQVSSQPRNGTARTYASCALAGNRQMIVIGGDPKTKEKDVFPQGLAIFDTVDLMWKNEYESAAASYDSPRVIKSWYDDGKLARVRYDEGVEAIMSQSPSPVNDTTNAESKEKPLVAGVIAGVVVGCVSLMALAIAAAYFLRKQRKQRARGASVAPSPHESTAIELSTTSYVSELPVKQQNAELSGHDARYDTVELDASTTLQDPRKYSIMGRETS</sequence>
<accession>A0A8H6K555</accession>
<keyword evidence="1" id="KW-0472">Membrane</keyword>
<dbReference type="SUPFAM" id="SSF117281">
    <property type="entry name" value="Kelch motif"/>
    <property type="match status" value="1"/>
</dbReference>
<reference evidence="2" key="1">
    <citation type="journal article" date="2020" name="Phytopathology">
        <title>Genome Sequence Resources of Colletotrichum truncatum, C. plurivorum, C. musicola, and C. sojae: Four Species Pathogenic to Soybean (Glycine max).</title>
        <authorList>
            <person name="Rogerio F."/>
            <person name="Boufleur T.R."/>
            <person name="Ciampi-Guillardi M."/>
            <person name="Sukno S.A."/>
            <person name="Thon M.R."/>
            <person name="Massola Junior N.S."/>
            <person name="Baroncelli R."/>
        </authorList>
    </citation>
    <scope>NUCLEOTIDE SEQUENCE</scope>
    <source>
        <strain evidence="2">LFN00145</strain>
    </source>
</reference>
<dbReference type="AlphaFoldDB" id="A0A8H6K555"/>
<dbReference type="Gene3D" id="2.120.10.80">
    <property type="entry name" value="Kelch-type beta propeller"/>
    <property type="match status" value="1"/>
</dbReference>
<feature type="transmembrane region" description="Helical" evidence="1">
    <location>
        <begin position="388"/>
        <end position="414"/>
    </location>
</feature>
<dbReference type="PANTHER" id="PTHR23244">
    <property type="entry name" value="KELCH REPEAT DOMAIN"/>
    <property type="match status" value="1"/>
</dbReference>
<gene>
    <name evidence="2" type="ORF">CPLU01_10497</name>
</gene>
<proteinExistence type="predicted"/>
<protein>
    <submittedName>
        <fullName evidence="2">Kelch repeat protein</fullName>
    </submittedName>
</protein>
<dbReference type="InterPro" id="IPR015915">
    <property type="entry name" value="Kelch-typ_b-propeller"/>
</dbReference>
<name>A0A8H6K555_9PEZI</name>
<evidence type="ECO:0000313" key="3">
    <source>
        <dbReference type="Proteomes" id="UP000654918"/>
    </source>
</evidence>
<organism evidence="2 3">
    <name type="scientific">Colletotrichum plurivorum</name>
    <dbReference type="NCBI Taxonomy" id="2175906"/>
    <lineage>
        <taxon>Eukaryota</taxon>
        <taxon>Fungi</taxon>
        <taxon>Dikarya</taxon>
        <taxon>Ascomycota</taxon>
        <taxon>Pezizomycotina</taxon>
        <taxon>Sordariomycetes</taxon>
        <taxon>Hypocreomycetidae</taxon>
        <taxon>Glomerellales</taxon>
        <taxon>Glomerellaceae</taxon>
        <taxon>Colletotrichum</taxon>
        <taxon>Colletotrichum orchidearum species complex</taxon>
    </lineage>
</organism>
<dbReference type="PANTHER" id="PTHR23244:SF490">
    <property type="entry name" value="KELCH REPEAT PROTEIN"/>
    <property type="match status" value="1"/>
</dbReference>